<comment type="caution">
    <text evidence="2">The sequence shown here is derived from an EMBL/GenBank/DDBJ whole genome shotgun (WGS) entry which is preliminary data.</text>
</comment>
<dbReference type="RefSeq" id="WP_249710282.1">
    <property type="nucleotide sequence ID" value="NZ_JAMFMB010000014.1"/>
</dbReference>
<evidence type="ECO:0000313" key="2">
    <source>
        <dbReference type="EMBL" id="MCL6284275.1"/>
    </source>
</evidence>
<evidence type="ECO:0000313" key="3">
    <source>
        <dbReference type="Proteomes" id="UP001203880"/>
    </source>
</evidence>
<feature type="domain" description="Rhodanese" evidence="1">
    <location>
        <begin position="40"/>
        <end position="107"/>
    </location>
</feature>
<dbReference type="InterPro" id="IPR036873">
    <property type="entry name" value="Rhodanese-like_dom_sf"/>
</dbReference>
<dbReference type="PROSITE" id="PS50206">
    <property type="entry name" value="RHODANESE_3"/>
    <property type="match status" value="1"/>
</dbReference>
<gene>
    <name evidence="2" type="ORF">M3P21_12140</name>
</gene>
<dbReference type="Gene3D" id="3.40.250.10">
    <property type="entry name" value="Rhodanese-like domain"/>
    <property type="match status" value="1"/>
</dbReference>
<dbReference type="Proteomes" id="UP001203880">
    <property type="component" value="Unassembled WGS sequence"/>
</dbReference>
<dbReference type="EMBL" id="JAMFMB010000014">
    <property type="protein sequence ID" value="MCL6284275.1"/>
    <property type="molecule type" value="Genomic_DNA"/>
</dbReference>
<dbReference type="SMART" id="SM00450">
    <property type="entry name" value="RHOD"/>
    <property type="match status" value="1"/>
</dbReference>
<organism evidence="2 3">
    <name type="scientific">Ruegeria spongiae</name>
    <dbReference type="NCBI Taxonomy" id="2942209"/>
    <lineage>
        <taxon>Bacteria</taxon>
        <taxon>Pseudomonadati</taxon>
        <taxon>Pseudomonadota</taxon>
        <taxon>Alphaproteobacteria</taxon>
        <taxon>Rhodobacterales</taxon>
        <taxon>Roseobacteraceae</taxon>
        <taxon>Ruegeria</taxon>
    </lineage>
</organism>
<evidence type="ECO:0000259" key="1">
    <source>
        <dbReference type="PROSITE" id="PS50206"/>
    </source>
</evidence>
<proteinExistence type="predicted"/>
<reference evidence="2" key="1">
    <citation type="submission" date="2022-05" db="EMBL/GenBank/DDBJ databases">
        <authorList>
            <person name="Park J.-S."/>
        </authorList>
    </citation>
    <scope>NUCLEOTIDE SEQUENCE</scope>
    <source>
        <strain evidence="2">2012CJ41-6</strain>
    </source>
</reference>
<dbReference type="Pfam" id="PF09828">
    <property type="entry name" value="ChrB_C"/>
    <property type="match status" value="1"/>
</dbReference>
<sequence>MAAPNEITVPQLLRLIGTPQAPVIVDICIDPDFEADPFLIPGAIRHDHSDIEGLKRRLNGRPCVIVCQKGLKLSQGLAAWLRNDGLATEYLKGGMFAWRDHDDAPRLPAGKLPLPVEGSTLWVTRHRPKIDRIACPWLIRRFVDAQARFLFVAPAEVAGVAERYDATPFDVGGAFWGHRGPNCTFDTMLDEFQLRTEALDRLATVVRGADTNQHNLAPEAAGLLALSVGLSRQYRDDHQQLEAGMALYDALYRWARDGHGEGHEHAADRRS</sequence>
<dbReference type="InterPro" id="IPR018634">
    <property type="entry name" value="ChrB_C"/>
</dbReference>
<keyword evidence="3" id="KW-1185">Reference proteome</keyword>
<accession>A0ABT0Q322</accession>
<dbReference type="InterPro" id="IPR001763">
    <property type="entry name" value="Rhodanese-like_dom"/>
</dbReference>
<protein>
    <submittedName>
        <fullName evidence="2">Sulfurtransferase/chromate resistance protein</fullName>
    </submittedName>
</protein>
<name>A0ABT0Q322_9RHOB</name>
<dbReference type="SUPFAM" id="SSF52821">
    <property type="entry name" value="Rhodanese/Cell cycle control phosphatase"/>
    <property type="match status" value="1"/>
</dbReference>